<keyword evidence="1" id="KW-0812">Transmembrane</keyword>
<keyword evidence="3" id="KW-1185">Reference proteome</keyword>
<name>A0A067F6R0_CITSI</name>
<gene>
    <name evidence="2" type="ORF">CISIN_1g047909mg</name>
</gene>
<evidence type="ECO:0000313" key="3">
    <source>
        <dbReference type="Proteomes" id="UP000027120"/>
    </source>
</evidence>
<dbReference type="Proteomes" id="UP000027120">
    <property type="component" value="Unassembled WGS sequence"/>
</dbReference>
<accession>A0A067F6R0</accession>
<reference evidence="2 3" key="1">
    <citation type="submission" date="2014-04" db="EMBL/GenBank/DDBJ databases">
        <authorList>
            <consortium name="International Citrus Genome Consortium"/>
            <person name="Gmitter F."/>
            <person name="Chen C."/>
            <person name="Farmerie W."/>
            <person name="Harkins T."/>
            <person name="Desany B."/>
            <person name="Mohiuddin M."/>
            <person name="Kodira C."/>
            <person name="Borodovsky M."/>
            <person name="Lomsadze A."/>
            <person name="Burns P."/>
            <person name="Jenkins J."/>
            <person name="Prochnik S."/>
            <person name="Shu S."/>
            <person name="Chapman J."/>
            <person name="Pitluck S."/>
            <person name="Schmutz J."/>
            <person name="Rokhsar D."/>
        </authorList>
    </citation>
    <scope>NUCLEOTIDE SEQUENCE</scope>
</reference>
<feature type="transmembrane region" description="Helical" evidence="1">
    <location>
        <begin position="37"/>
        <end position="54"/>
    </location>
</feature>
<dbReference type="AlphaFoldDB" id="A0A067F6R0"/>
<evidence type="ECO:0000313" key="2">
    <source>
        <dbReference type="EMBL" id="KDO63074.1"/>
    </source>
</evidence>
<keyword evidence="1" id="KW-1133">Transmembrane helix</keyword>
<keyword evidence="1" id="KW-0472">Membrane</keyword>
<evidence type="ECO:0000256" key="1">
    <source>
        <dbReference type="SAM" id="Phobius"/>
    </source>
</evidence>
<proteinExistence type="predicted"/>
<dbReference type="EMBL" id="KK784915">
    <property type="protein sequence ID" value="KDO63074.1"/>
    <property type="molecule type" value="Genomic_DNA"/>
</dbReference>
<protein>
    <submittedName>
        <fullName evidence="2">Uncharacterized protein</fullName>
    </submittedName>
</protein>
<organism evidence="2 3">
    <name type="scientific">Citrus sinensis</name>
    <name type="common">Sweet orange</name>
    <name type="synonym">Citrus aurantium var. sinensis</name>
    <dbReference type="NCBI Taxonomy" id="2711"/>
    <lineage>
        <taxon>Eukaryota</taxon>
        <taxon>Viridiplantae</taxon>
        <taxon>Streptophyta</taxon>
        <taxon>Embryophyta</taxon>
        <taxon>Tracheophyta</taxon>
        <taxon>Spermatophyta</taxon>
        <taxon>Magnoliopsida</taxon>
        <taxon>eudicotyledons</taxon>
        <taxon>Gunneridae</taxon>
        <taxon>Pentapetalae</taxon>
        <taxon>rosids</taxon>
        <taxon>malvids</taxon>
        <taxon>Sapindales</taxon>
        <taxon>Rutaceae</taxon>
        <taxon>Aurantioideae</taxon>
        <taxon>Citrus</taxon>
    </lineage>
</organism>
<sequence>MLQKQADRDPTHLHSVDGYILDLQMENGDNPDDTMNIWYAMCGLLVIMIKNAIVENKFRLLVELQVVFCKPNTWCKSK</sequence>